<sequence length="133" mass="14818">MLNHVYGLIGVVGTIITIATSFIRNQDISQWLLVCSGWLAALLIGWFTHRTIKAISNNHTEVIKSNMEVIKSHNESNQNLMAENKGLIKELARTSEQKEKMEGIAAYLATQNPQINAMPRTASRPENIDSEAN</sequence>
<feature type="coiled-coil region" evidence="1">
    <location>
        <begin position="70"/>
        <end position="97"/>
    </location>
</feature>
<evidence type="ECO:0000256" key="1">
    <source>
        <dbReference type="SAM" id="Coils"/>
    </source>
</evidence>
<organism evidence="3">
    <name type="scientific">Salmonella enterica</name>
    <name type="common">Salmonella choleraesuis</name>
    <dbReference type="NCBI Taxonomy" id="28901"/>
    <lineage>
        <taxon>Bacteria</taxon>
        <taxon>Pseudomonadati</taxon>
        <taxon>Pseudomonadota</taxon>
        <taxon>Gammaproteobacteria</taxon>
        <taxon>Enterobacterales</taxon>
        <taxon>Enterobacteriaceae</taxon>
        <taxon>Salmonella</taxon>
    </lineage>
</organism>
<accession>A0A5T3SC72</accession>
<feature type="transmembrane region" description="Helical" evidence="2">
    <location>
        <begin position="30"/>
        <end position="48"/>
    </location>
</feature>
<proteinExistence type="predicted"/>
<reference evidence="3" key="1">
    <citation type="submission" date="2019-01" db="EMBL/GenBank/DDBJ databases">
        <authorList>
            <consortium name="PulseNet: The National Subtyping Network for Foodborne Disease Surveillance"/>
            <person name="Tarr C.L."/>
            <person name="Trees E."/>
            <person name="Katz L.S."/>
            <person name="Carleton-Romer H.A."/>
            <person name="Stroika S."/>
            <person name="Kucerova Z."/>
            <person name="Roache K.F."/>
            <person name="Sabol A.L."/>
            <person name="Besser J."/>
            <person name="Gerner-Smidt P."/>
        </authorList>
    </citation>
    <scope>NUCLEOTIDE SEQUENCE</scope>
    <source>
        <strain evidence="3">PNUSAS064916</strain>
    </source>
</reference>
<name>A0A5T3SC72_SALER</name>
<evidence type="ECO:0000256" key="2">
    <source>
        <dbReference type="SAM" id="Phobius"/>
    </source>
</evidence>
<comment type="caution">
    <text evidence="3">The sequence shown here is derived from an EMBL/GenBank/DDBJ whole genome shotgun (WGS) entry which is preliminary data.</text>
</comment>
<evidence type="ECO:0000313" key="3">
    <source>
        <dbReference type="EMBL" id="EAN7717656.1"/>
    </source>
</evidence>
<feature type="transmembrane region" description="Helical" evidence="2">
    <location>
        <begin position="6"/>
        <end position="23"/>
    </location>
</feature>
<gene>
    <name evidence="3" type="ORF">EOF54_00885</name>
</gene>
<keyword evidence="2" id="KW-1133">Transmembrane helix</keyword>
<keyword evidence="2" id="KW-0472">Membrane</keyword>
<keyword evidence="1" id="KW-0175">Coiled coil</keyword>
<keyword evidence="2" id="KW-0812">Transmembrane</keyword>
<protein>
    <submittedName>
        <fullName evidence="3">Protein gop</fullName>
    </submittedName>
</protein>
<dbReference type="AlphaFoldDB" id="A0A5T3SC72"/>
<dbReference type="EMBL" id="AACZDB010000002">
    <property type="protein sequence ID" value="EAN7717656.1"/>
    <property type="molecule type" value="Genomic_DNA"/>
</dbReference>